<organism evidence="1 2">
    <name type="scientific">Boudabousia tangfeifanii</name>
    <dbReference type="NCBI Taxonomy" id="1912795"/>
    <lineage>
        <taxon>Bacteria</taxon>
        <taxon>Bacillati</taxon>
        <taxon>Actinomycetota</taxon>
        <taxon>Actinomycetes</taxon>
        <taxon>Actinomycetales</taxon>
        <taxon>Actinomycetaceae</taxon>
        <taxon>Boudabousia</taxon>
    </lineage>
</organism>
<dbReference type="AlphaFoldDB" id="A0A1D9MIF8"/>
<dbReference type="KEGG" id="avu:BK816_00690"/>
<evidence type="ECO:0008006" key="3">
    <source>
        <dbReference type="Google" id="ProtNLM"/>
    </source>
</evidence>
<dbReference type="EMBL" id="CP017812">
    <property type="protein sequence ID" value="AOZ71993.1"/>
    <property type="molecule type" value="Genomic_DNA"/>
</dbReference>
<name>A0A1D9MIF8_9ACTO</name>
<proteinExistence type="predicted"/>
<dbReference type="Gene3D" id="3.40.50.2300">
    <property type="match status" value="1"/>
</dbReference>
<dbReference type="OrthoDB" id="9799372at2"/>
<dbReference type="InterPro" id="IPR036196">
    <property type="entry name" value="Ptyr_pPase_sf"/>
</dbReference>
<dbReference type="RefSeq" id="WP_071163459.1">
    <property type="nucleotide sequence ID" value="NZ_CP017812.1"/>
</dbReference>
<accession>A0A1D9MIF8</accession>
<gene>
    <name evidence="1" type="ORF">BK816_00690</name>
</gene>
<protein>
    <recommendedName>
        <fullName evidence="3">Phosphotyrosine protein phosphatase I domain-containing protein</fullName>
    </recommendedName>
</protein>
<dbReference type="STRING" id="1912795.BK816_00690"/>
<dbReference type="Proteomes" id="UP000176288">
    <property type="component" value="Chromosome"/>
</dbReference>
<evidence type="ECO:0000313" key="2">
    <source>
        <dbReference type="Proteomes" id="UP000176288"/>
    </source>
</evidence>
<dbReference type="SUPFAM" id="SSF52788">
    <property type="entry name" value="Phosphotyrosine protein phosphatases I"/>
    <property type="match status" value="1"/>
</dbReference>
<keyword evidence="2" id="KW-1185">Reference proteome</keyword>
<sequence length="136" mass="14887">MTSNDNEKTAILFVSRGGGIASCAALLARHAAHLKEIEAFAAYTNTQMQEPDELLEQVMSEDGLDLATIVPLALGKDLLDYCQVVVTLGGVKAEDVGEHPKVLHWDLPSTDGQDIVTIRKIFEDLRWKVKELVDGI</sequence>
<evidence type="ECO:0000313" key="1">
    <source>
        <dbReference type="EMBL" id="AOZ71993.1"/>
    </source>
</evidence>
<reference evidence="1 2" key="1">
    <citation type="submission" date="2016-10" db="EMBL/GenBank/DDBJ databases">
        <title>Actinomyces aegypiusis sp. nov., isolated from the Aegypius monachus in Qinghai Tibet Plateau China.</title>
        <authorList>
            <person name="Wang Y."/>
        </authorList>
    </citation>
    <scope>NUCLEOTIDE SEQUENCE [LARGE SCALE GENOMIC DNA]</scope>
    <source>
        <strain evidence="1 2">VUL4_3</strain>
    </source>
</reference>